<gene>
    <name evidence="10" type="ORF">C0Q70_11233</name>
</gene>
<keyword evidence="5" id="KW-0547">Nucleotide-binding</keyword>
<evidence type="ECO:0000256" key="3">
    <source>
        <dbReference type="ARBA" id="ARBA00022475"/>
    </source>
</evidence>
<dbReference type="SMART" id="SM00175">
    <property type="entry name" value="RAB"/>
    <property type="match status" value="1"/>
</dbReference>
<keyword evidence="8" id="KW-0449">Lipoprotein</keyword>
<keyword evidence="3" id="KW-1003">Cell membrane</keyword>
<accession>A0A2T7P5D9</accession>
<dbReference type="PRINTS" id="PR00449">
    <property type="entry name" value="RASTRNSFRMNG"/>
</dbReference>
<dbReference type="PROSITE" id="PS51419">
    <property type="entry name" value="RAB"/>
    <property type="match status" value="1"/>
</dbReference>
<keyword evidence="4" id="KW-0488">Methylation</keyword>
<dbReference type="PROSITE" id="PS51421">
    <property type="entry name" value="RAS"/>
    <property type="match status" value="1"/>
</dbReference>
<keyword evidence="7" id="KW-0472">Membrane</keyword>
<keyword evidence="6" id="KW-0342">GTP-binding</keyword>
<dbReference type="AlphaFoldDB" id="A0A2T7P5D9"/>
<comment type="subcellular location">
    <subcellularLocation>
        <location evidence="1">Cell membrane</location>
        <topology evidence="1">Lipid-anchor</topology>
        <orientation evidence="1">Cytoplasmic side</orientation>
    </subcellularLocation>
</comment>
<dbReference type="GO" id="GO:0003924">
    <property type="term" value="F:GTPase activity"/>
    <property type="evidence" value="ECO:0007669"/>
    <property type="project" value="InterPro"/>
</dbReference>
<keyword evidence="9" id="KW-0636">Prenylation</keyword>
<evidence type="ECO:0000256" key="6">
    <source>
        <dbReference type="ARBA" id="ARBA00023134"/>
    </source>
</evidence>
<dbReference type="InterPro" id="IPR005225">
    <property type="entry name" value="Small_GTP-bd"/>
</dbReference>
<evidence type="ECO:0000256" key="7">
    <source>
        <dbReference type="ARBA" id="ARBA00023136"/>
    </source>
</evidence>
<evidence type="ECO:0000256" key="2">
    <source>
        <dbReference type="ARBA" id="ARBA00010142"/>
    </source>
</evidence>
<dbReference type="GO" id="GO:0005525">
    <property type="term" value="F:GTP binding"/>
    <property type="evidence" value="ECO:0007669"/>
    <property type="project" value="UniProtKB-KW"/>
</dbReference>
<evidence type="ECO:0000256" key="1">
    <source>
        <dbReference type="ARBA" id="ARBA00004342"/>
    </source>
</evidence>
<dbReference type="SMART" id="SM00173">
    <property type="entry name" value="RAS"/>
    <property type="match status" value="1"/>
</dbReference>
<organism evidence="10 11">
    <name type="scientific">Pomacea canaliculata</name>
    <name type="common">Golden apple snail</name>
    <dbReference type="NCBI Taxonomy" id="400727"/>
    <lineage>
        <taxon>Eukaryota</taxon>
        <taxon>Metazoa</taxon>
        <taxon>Spiralia</taxon>
        <taxon>Lophotrochozoa</taxon>
        <taxon>Mollusca</taxon>
        <taxon>Gastropoda</taxon>
        <taxon>Caenogastropoda</taxon>
        <taxon>Architaenioglossa</taxon>
        <taxon>Ampullarioidea</taxon>
        <taxon>Ampullariidae</taxon>
        <taxon>Pomacea</taxon>
    </lineage>
</organism>
<evidence type="ECO:0000256" key="4">
    <source>
        <dbReference type="ARBA" id="ARBA00022481"/>
    </source>
</evidence>
<dbReference type="Proteomes" id="UP000245119">
    <property type="component" value="Linkage Group LG6"/>
</dbReference>
<evidence type="ECO:0000313" key="10">
    <source>
        <dbReference type="EMBL" id="PVD28639.1"/>
    </source>
</evidence>
<dbReference type="STRING" id="400727.A0A2T7P5D9"/>
<dbReference type="EMBL" id="PZQS01000006">
    <property type="protein sequence ID" value="PVD28639.1"/>
    <property type="molecule type" value="Genomic_DNA"/>
</dbReference>
<dbReference type="PROSITE" id="PS51420">
    <property type="entry name" value="RHO"/>
    <property type="match status" value="1"/>
</dbReference>
<evidence type="ECO:0000313" key="11">
    <source>
        <dbReference type="Proteomes" id="UP000245119"/>
    </source>
</evidence>
<reference evidence="10 11" key="1">
    <citation type="submission" date="2018-04" db="EMBL/GenBank/DDBJ databases">
        <title>The genome of golden apple snail Pomacea canaliculata provides insight into stress tolerance and invasive adaptation.</title>
        <authorList>
            <person name="Liu C."/>
            <person name="Liu B."/>
            <person name="Ren Y."/>
            <person name="Zhang Y."/>
            <person name="Wang H."/>
            <person name="Li S."/>
            <person name="Jiang F."/>
            <person name="Yin L."/>
            <person name="Zhang G."/>
            <person name="Qian W."/>
            <person name="Fan W."/>
        </authorList>
    </citation>
    <scope>NUCLEOTIDE SEQUENCE [LARGE SCALE GENOMIC DNA]</scope>
    <source>
        <strain evidence="10">SZHN2017</strain>
        <tissue evidence="10">Muscle</tissue>
    </source>
</reference>
<dbReference type="SMART" id="SM00174">
    <property type="entry name" value="RHO"/>
    <property type="match status" value="1"/>
</dbReference>
<protein>
    <submittedName>
        <fullName evidence="10">Uncharacterized protein</fullName>
    </submittedName>
</protein>
<name>A0A2T7P5D9_POMCA</name>
<dbReference type="Pfam" id="PF00071">
    <property type="entry name" value="Ras"/>
    <property type="match status" value="1"/>
</dbReference>
<dbReference type="InterPro" id="IPR001806">
    <property type="entry name" value="Small_GTPase"/>
</dbReference>
<evidence type="ECO:0000256" key="5">
    <source>
        <dbReference type="ARBA" id="ARBA00022741"/>
    </source>
</evidence>
<comment type="similarity">
    <text evidence="2">Belongs to the small GTPase superfamily. Rho family.</text>
</comment>
<dbReference type="GO" id="GO:0007264">
    <property type="term" value="P:small GTPase-mediated signal transduction"/>
    <property type="evidence" value="ECO:0007669"/>
    <property type="project" value="InterPro"/>
</dbReference>
<dbReference type="NCBIfam" id="TIGR00231">
    <property type="entry name" value="small_GTP"/>
    <property type="match status" value="1"/>
</dbReference>
<dbReference type="OrthoDB" id="6136150at2759"/>
<dbReference type="SUPFAM" id="SSF52540">
    <property type="entry name" value="P-loop containing nucleoside triphosphate hydrolases"/>
    <property type="match status" value="1"/>
</dbReference>
<dbReference type="Gene3D" id="3.40.50.300">
    <property type="entry name" value="P-loop containing nucleotide triphosphate hydrolases"/>
    <property type="match status" value="1"/>
</dbReference>
<dbReference type="InterPro" id="IPR003578">
    <property type="entry name" value="Small_GTPase_Rho"/>
</dbReference>
<proteinExistence type="inferred from homology"/>
<dbReference type="GO" id="GO:0005886">
    <property type="term" value="C:plasma membrane"/>
    <property type="evidence" value="ECO:0007669"/>
    <property type="project" value="UniProtKB-SubCell"/>
</dbReference>
<evidence type="ECO:0000256" key="9">
    <source>
        <dbReference type="ARBA" id="ARBA00023289"/>
    </source>
</evidence>
<evidence type="ECO:0000256" key="8">
    <source>
        <dbReference type="ARBA" id="ARBA00023288"/>
    </source>
</evidence>
<dbReference type="FunFam" id="3.40.50.300:FF:000983">
    <property type="entry name" value="Rho family GTPase"/>
    <property type="match status" value="1"/>
</dbReference>
<sequence>MASQRAANERRLLFLSPRTSYICCPGLAASRVQSTAVQGSVDTGGDSTQQTVMPFSCFGAGKWGGAVEEEATHRIQCKAVVVGDGECGKTCLLQRFCRDTYSSQGYLPTVFDTQVVDMVSGTTTIELTLMDTAGQEDYDRLRPFAYPDTDVVIICFSVDNPDSLENVLLTWVPEVRYFCGDTVSLVLVGNKKDVRLQNEVICPTVSDTHKAWSAISFIKQGPVKAARAMSVAADIGAAGYWETSALMDQGVDEVFQAVCKLALMRRVHKRGRRSTGGKNSLMARITGR</sequence>
<dbReference type="PANTHER" id="PTHR24072">
    <property type="entry name" value="RHO FAMILY GTPASE"/>
    <property type="match status" value="1"/>
</dbReference>
<keyword evidence="11" id="KW-1185">Reference proteome</keyword>
<comment type="caution">
    <text evidence="10">The sequence shown here is derived from an EMBL/GenBank/DDBJ whole genome shotgun (WGS) entry which is preliminary data.</text>
</comment>
<dbReference type="InterPro" id="IPR027417">
    <property type="entry name" value="P-loop_NTPase"/>
</dbReference>